<accession>A0A1M7XTY3</accession>
<evidence type="ECO:0000313" key="2">
    <source>
        <dbReference type="EMBL" id="SHO33137.1"/>
    </source>
</evidence>
<evidence type="ECO:0000313" key="3">
    <source>
        <dbReference type="Proteomes" id="UP000201465"/>
    </source>
</evidence>
<organism evidence="2 3">
    <name type="scientific">Cedratvirus A11</name>
    <dbReference type="NCBI Taxonomy" id="1903266"/>
    <lineage>
        <taxon>Viruses</taxon>
        <taxon>Pithoviruses</taxon>
        <taxon>Orthocedratvirinae</taxon>
        <taxon>Alphacedratvirus</taxon>
        <taxon>Alphacedratvirus aljazairmassiliense</taxon>
    </lineage>
</organism>
<dbReference type="KEGG" id="vg:30523579"/>
<sequence length="183" mass="20214">MGAALSKKGGISVEDVVNIPANTDVGFEYDREEKETETMVYALAIVVWLAVVIVLGLLRADLILVALVMIPVIVFGSFIINKGCYYSSSNSTVTGEFLYIILTIFLAWVLVSSPEKIELVRILFLSLGLYIISLFDFKICSPIVYDASIIAFESMSITLILIVVYLYFRESYTGSLSSTPQPL</sequence>
<reference evidence="2 3" key="1">
    <citation type="submission" date="2016-11" db="EMBL/GenBank/DDBJ databases">
        <authorList>
            <consortium name="Urmite Genomes"/>
        </authorList>
    </citation>
    <scope>NUCLEOTIDE SEQUENCE [LARGE SCALE GENOMIC DNA]</scope>
    <source>
        <strain evidence="2 3">A11</strain>
    </source>
</reference>
<evidence type="ECO:0008006" key="4">
    <source>
        <dbReference type="Google" id="ProtNLM"/>
    </source>
</evidence>
<keyword evidence="1" id="KW-1133">Transmembrane helix</keyword>
<dbReference type="Proteomes" id="UP000201465">
    <property type="component" value="Segment"/>
</dbReference>
<dbReference type="GeneID" id="30523579"/>
<keyword evidence="1" id="KW-0812">Transmembrane</keyword>
<gene>
    <name evidence="2" type="ORF">BQ3484_69</name>
</gene>
<protein>
    <recommendedName>
        <fullName evidence="4">Transmembrane protein</fullName>
    </recommendedName>
</protein>
<feature type="transmembrane region" description="Helical" evidence="1">
    <location>
        <begin position="119"/>
        <end position="137"/>
    </location>
</feature>
<proteinExistence type="predicted"/>
<name>A0A1M7XTY3_9VIRU</name>
<feature type="transmembrane region" description="Helical" evidence="1">
    <location>
        <begin position="39"/>
        <end position="57"/>
    </location>
</feature>
<feature type="transmembrane region" description="Helical" evidence="1">
    <location>
        <begin position="63"/>
        <end position="81"/>
    </location>
</feature>
<dbReference type="EMBL" id="LT671577">
    <property type="protein sequence ID" value="SHO33137.1"/>
    <property type="molecule type" value="Genomic_DNA"/>
</dbReference>
<keyword evidence="3" id="KW-1185">Reference proteome</keyword>
<feature type="transmembrane region" description="Helical" evidence="1">
    <location>
        <begin position="149"/>
        <end position="168"/>
    </location>
</feature>
<evidence type="ECO:0000256" key="1">
    <source>
        <dbReference type="SAM" id="Phobius"/>
    </source>
</evidence>
<dbReference type="RefSeq" id="YP_009329009.1">
    <property type="nucleotide sequence ID" value="NC_032108.1"/>
</dbReference>
<keyword evidence="1" id="KW-0472">Membrane</keyword>
<feature type="transmembrane region" description="Helical" evidence="1">
    <location>
        <begin position="93"/>
        <end position="113"/>
    </location>
</feature>